<dbReference type="Pfam" id="PF26059">
    <property type="entry name" value="DUF8020"/>
    <property type="match status" value="1"/>
</dbReference>
<keyword evidence="5" id="KW-1185">Reference proteome</keyword>
<evidence type="ECO:0000313" key="5">
    <source>
        <dbReference type="Proteomes" id="UP001551658"/>
    </source>
</evidence>
<dbReference type="EMBL" id="JBFAIH010000022">
    <property type="protein sequence ID" value="MEV0366774.1"/>
    <property type="molecule type" value="Genomic_DNA"/>
</dbReference>
<evidence type="ECO:0000256" key="1">
    <source>
        <dbReference type="SAM" id="MobiDB-lite"/>
    </source>
</evidence>
<feature type="transmembrane region" description="Helical" evidence="2">
    <location>
        <begin position="172"/>
        <end position="196"/>
    </location>
</feature>
<evidence type="ECO:0000256" key="2">
    <source>
        <dbReference type="SAM" id="Phobius"/>
    </source>
</evidence>
<evidence type="ECO:0000259" key="3">
    <source>
        <dbReference type="Pfam" id="PF26059"/>
    </source>
</evidence>
<feature type="transmembrane region" description="Helical" evidence="2">
    <location>
        <begin position="139"/>
        <end position="166"/>
    </location>
</feature>
<keyword evidence="2" id="KW-1133">Transmembrane helix</keyword>
<dbReference type="Proteomes" id="UP001551658">
    <property type="component" value="Unassembled WGS sequence"/>
</dbReference>
<dbReference type="RefSeq" id="WP_357985316.1">
    <property type="nucleotide sequence ID" value="NZ_JBFAIH010000022.1"/>
</dbReference>
<dbReference type="InterPro" id="IPR058333">
    <property type="entry name" value="DUF8020"/>
</dbReference>
<organism evidence="4 5">
    <name type="scientific">Nocardia fusca</name>
    <dbReference type="NCBI Taxonomy" id="941183"/>
    <lineage>
        <taxon>Bacteria</taxon>
        <taxon>Bacillati</taxon>
        <taxon>Actinomycetota</taxon>
        <taxon>Actinomycetes</taxon>
        <taxon>Mycobacteriales</taxon>
        <taxon>Nocardiaceae</taxon>
        <taxon>Nocardia</taxon>
    </lineage>
</organism>
<accession>A0ABV3FGE7</accession>
<feature type="domain" description="DUF8020" evidence="3">
    <location>
        <begin position="29"/>
        <end position="101"/>
    </location>
</feature>
<keyword evidence="2" id="KW-0812">Transmembrane</keyword>
<reference evidence="4 5" key="1">
    <citation type="submission" date="2024-06" db="EMBL/GenBank/DDBJ databases">
        <title>The Natural Products Discovery Center: Release of the First 8490 Sequenced Strains for Exploring Actinobacteria Biosynthetic Diversity.</title>
        <authorList>
            <person name="Kalkreuter E."/>
            <person name="Kautsar S.A."/>
            <person name="Yang D."/>
            <person name="Bader C.D."/>
            <person name="Teijaro C.N."/>
            <person name="Fluegel L."/>
            <person name="Davis C.M."/>
            <person name="Simpson J.R."/>
            <person name="Lauterbach L."/>
            <person name="Steele A.D."/>
            <person name="Gui C."/>
            <person name="Meng S."/>
            <person name="Li G."/>
            <person name="Viehrig K."/>
            <person name="Ye F."/>
            <person name="Su P."/>
            <person name="Kiefer A.F."/>
            <person name="Nichols A."/>
            <person name="Cepeda A.J."/>
            <person name="Yan W."/>
            <person name="Fan B."/>
            <person name="Jiang Y."/>
            <person name="Adhikari A."/>
            <person name="Zheng C.-J."/>
            <person name="Schuster L."/>
            <person name="Cowan T.M."/>
            <person name="Smanski M.J."/>
            <person name="Chevrette M.G."/>
            <person name="De Carvalho L.P.S."/>
            <person name="Shen B."/>
        </authorList>
    </citation>
    <scope>NUCLEOTIDE SEQUENCE [LARGE SCALE GENOMIC DNA]</scope>
    <source>
        <strain evidence="4 5">NPDC050671</strain>
    </source>
</reference>
<feature type="region of interest" description="Disordered" evidence="1">
    <location>
        <begin position="1"/>
        <end position="20"/>
    </location>
</feature>
<keyword evidence="2" id="KW-0472">Membrane</keyword>
<proteinExistence type="predicted"/>
<name>A0ABV3FGE7_9NOCA</name>
<protein>
    <recommendedName>
        <fullName evidence="3">DUF8020 domain-containing protein</fullName>
    </recommendedName>
</protein>
<comment type="caution">
    <text evidence="4">The sequence shown here is derived from an EMBL/GenBank/DDBJ whole genome shotgun (WGS) entry which is preliminary data.</text>
</comment>
<evidence type="ECO:0000313" key="4">
    <source>
        <dbReference type="EMBL" id="MEV0366774.1"/>
    </source>
</evidence>
<gene>
    <name evidence="4" type="ORF">AB0H72_29180</name>
</gene>
<sequence>MVTTGAVAVATGAPPAGDAPAVTAPAQTGVHYTARLDGLAVVTTVEDGARFTIDGDTISVRDSTGQVLQTLPVTFTFDGQQRDIAHEVSADGTVLRLTPDTKDLKVRSEAQPIATPLENQLALNDLINAASINMTIGSLIGTIIGTVLGIGVGFVMAGAACLVISLACVVTVLPIMALVAGVGGIIGLDIGGAAVIPAVMNYVNTLNAPDGTSIYASQIPALATPTPAPSAPPAP</sequence>